<feature type="transmembrane region" description="Helical" evidence="2">
    <location>
        <begin position="334"/>
        <end position="354"/>
    </location>
</feature>
<evidence type="ECO:0000256" key="2">
    <source>
        <dbReference type="SAM" id="Phobius"/>
    </source>
</evidence>
<name>A0A8S1H4K2_9PELO</name>
<evidence type="ECO:0000256" key="1">
    <source>
        <dbReference type="SAM" id="MobiDB-lite"/>
    </source>
</evidence>
<dbReference type="AlphaFoldDB" id="A0A8S1H4K2"/>
<sequence>MARGPGCCCCCFTNNVRNLVLILTTAAVSALFANLVLFNFTAVLHEDLPHQHKPVGGLVSLHEYSTWHSRTKRDINGSQPDLSVLRDSVTEIIDSEYDDDEGHPILPSSKVVLTTISTPIPTKKKTEKPKTIFITNSPTASTTTSPPRTTTIRRRATYEADNVVMQGFPQAFADQNVSGRLSSGHLEKSKKTLKKLKEGENGDRDELDGKVAKEDEPEKVAEKSSINVIPSNSLVEDVVRALLYAAPGIGVLIGIVPAAVLTSRLGPRKLFSMTLLASAFLTASHAFVIPFGFAALLSVRLLQGIFFATVFPVIGSFTANWATLREQLQFISTLFLFVSFGPSFSWPLTTYLYSTETSLLVIYCIHAGGLAFFALIFYIFYRDRPQYHPWVNGLELNRIVAGKVQELQKNRAVSAPFSTLLRSLSAWSIWLSATAFFFAVALFALYIPSFLSSQDVFYVDYIGAYAALPFLFLPIAFLIGGIVNLCRCSSSTAHVRVFNTVGFLLSALFIILLPVIVYTHGGNWPLYVMPLTLAPFGLIVAGFLRSLTLVGRFYAQHIVAYMGVSFGVAFSVLPFVTTFLVAANSRAEWTRVYFFVVAILLVAAVEFAIFGRGRSASWAEKSWDPLAKTKMNSLALIDYNQDECGLYELRHIGPSH</sequence>
<dbReference type="Gene3D" id="1.20.1250.20">
    <property type="entry name" value="MFS general substrate transporter like domains"/>
    <property type="match status" value="1"/>
</dbReference>
<reference evidence="3" key="1">
    <citation type="submission" date="2020-10" db="EMBL/GenBank/DDBJ databases">
        <authorList>
            <person name="Kikuchi T."/>
        </authorList>
    </citation>
    <scope>NUCLEOTIDE SEQUENCE</scope>
    <source>
        <strain evidence="3">NKZ352</strain>
    </source>
</reference>
<feature type="transmembrane region" description="Helical" evidence="2">
    <location>
        <begin position="427"/>
        <end position="447"/>
    </location>
</feature>
<dbReference type="GO" id="GO:0022857">
    <property type="term" value="F:transmembrane transporter activity"/>
    <property type="evidence" value="ECO:0007669"/>
    <property type="project" value="InterPro"/>
</dbReference>
<dbReference type="SUPFAM" id="SSF103473">
    <property type="entry name" value="MFS general substrate transporter"/>
    <property type="match status" value="1"/>
</dbReference>
<keyword evidence="2" id="KW-0472">Membrane</keyword>
<dbReference type="InterPro" id="IPR036259">
    <property type="entry name" value="MFS_trans_sf"/>
</dbReference>
<evidence type="ECO:0008006" key="5">
    <source>
        <dbReference type="Google" id="ProtNLM"/>
    </source>
</evidence>
<feature type="transmembrane region" description="Helical" evidence="2">
    <location>
        <begin position="592"/>
        <end position="611"/>
    </location>
</feature>
<feature type="transmembrane region" description="Helical" evidence="2">
    <location>
        <begin position="497"/>
        <end position="518"/>
    </location>
</feature>
<dbReference type="GO" id="GO:0016020">
    <property type="term" value="C:membrane"/>
    <property type="evidence" value="ECO:0007669"/>
    <property type="project" value="TreeGrafter"/>
</dbReference>
<dbReference type="Proteomes" id="UP000835052">
    <property type="component" value="Unassembled WGS sequence"/>
</dbReference>
<dbReference type="InterPro" id="IPR011701">
    <property type="entry name" value="MFS"/>
</dbReference>
<feature type="transmembrane region" description="Helical" evidence="2">
    <location>
        <begin position="462"/>
        <end position="485"/>
    </location>
</feature>
<feature type="transmembrane region" description="Helical" evidence="2">
    <location>
        <begin position="241"/>
        <end position="261"/>
    </location>
</feature>
<proteinExistence type="predicted"/>
<feature type="transmembrane region" description="Helical" evidence="2">
    <location>
        <begin position="360"/>
        <end position="381"/>
    </location>
</feature>
<gene>
    <name evidence="3" type="ORF">CAUJ_LOCUS6022</name>
</gene>
<feature type="transmembrane region" description="Helical" evidence="2">
    <location>
        <begin position="273"/>
        <end position="295"/>
    </location>
</feature>
<evidence type="ECO:0000313" key="3">
    <source>
        <dbReference type="EMBL" id="CAD6190103.1"/>
    </source>
</evidence>
<keyword evidence="2" id="KW-0812">Transmembrane</keyword>
<organism evidence="3 4">
    <name type="scientific">Caenorhabditis auriculariae</name>
    <dbReference type="NCBI Taxonomy" id="2777116"/>
    <lineage>
        <taxon>Eukaryota</taxon>
        <taxon>Metazoa</taxon>
        <taxon>Ecdysozoa</taxon>
        <taxon>Nematoda</taxon>
        <taxon>Chromadorea</taxon>
        <taxon>Rhabditida</taxon>
        <taxon>Rhabditina</taxon>
        <taxon>Rhabditomorpha</taxon>
        <taxon>Rhabditoidea</taxon>
        <taxon>Rhabditidae</taxon>
        <taxon>Peloderinae</taxon>
        <taxon>Caenorhabditis</taxon>
    </lineage>
</organism>
<protein>
    <recommendedName>
        <fullName evidence="5">Major facilitator superfamily (MFS) profile domain-containing protein</fullName>
    </recommendedName>
</protein>
<dbReference type="EMBL" id="CAJGYM010000014">
    <property type="protein sequence ID" value="CAD6190103.1"/>
    <property type="molecule type" value="Genomic_DNA"/>
</dbReference>
<dbReference type="PANTHER" id="PTHR45757:SF7">
    <property type="entry name" value="MFS DOMAIN-CONTAINING PROTEIN"/>
    <property type="match status" value="1"/>
</dbReference>
<feature type="transmembrane region" description="Helical" evidence="2">
    <location>
        <begin position="524"/>
        <end position="547"/>
    </location>
</feature>
<feature type="region of interest" description="Disordered" evidence="1">
    <location>
        <begin position="197"/>
        <end position="218"/>
    </location>
</feature>
<dbReference type="Pfam" id="PF07690">
    <property type="entry name" value="MFS_1"/>
    <property type="match status" value="1"/>
</dbReference>
<feature type="transmembrane region" description="Helical" evidence="2">
    <location>
        <begin position="559"/>
        <end position="580"/>
    </location>
</feature>
<accession>A0A8S1H4K2</accession>
<comment type="caution">
    <text evidence="3">The sequence shown here is derived from an EMBL/GenBank/DDBJ whole genome shotgun (WGS) entry which is preliminary data.</text>
</comment>
<dbReference type="PANTHER" id="PTHR45757">
    <property type="entry name" value="PROTEIN CBG23364-RELATED"/>
    <property type="match status" value="1"/>
</dbReference>
<dbReference type="OrthoDB" id="2985014at2759"/>
<keyword evidence="4" id="KW-1185">Reference proteome</keyword>
<evidence type="ECO:0000313" key="4">
    <source>
        <dbReference type="Proteomes" id="UP000835052"/>
    </source>
</evidence>
<feature type="transmembrane region" description="Helical" evidence="2">
    <location>
        <begin position="301"/>
        <end position="322"/>
    </location>
</feature>
<keyword evidence="2" id="KW-1133">Transmembrane helix</keyword>